<gene>
    <name evidence="1" type="ORF">FOE78_09550</name>
</gene>
<dbReference type="Proteomes" id="UP000319263">
    <property type="component" value="Chromosome"/>
</dbReference>
<organism evidence="1 2">
    <name type="scientific">Microlunatus elymi</name>
    <dbReference type="NCBI Taxonomy" id="2596828"/>
    <lineage>
        <taxon>Bacteria</taxon>
        <taxon>Bacillati</taxon>
        <taxon>Actinomycetota</taxon>
        <taxon>Actinomycetes</taxon>
        <taxon>Propionibacteriales</taxon>
        <taxon>Propionibacteriaceae</taxon>
        <taxon>Microlunatus</taxon>
    </lineage>
</organism>
<proteinExistence type="predicted"/>
<reference evidence="1 2" key="1">
    <citation type="submission" date="2019-07" db="EMBL/GenBank/DDBJ databases">
        <title>Microlunatus dokdonensis sp. nov. isolated from the rhizospheric soil of the wild plant Elymus tsukushiensis.</title>
        <authorList>
            <person name="Ghim S.-Y."/>
            <person name="Hwang Y.-J."/>
            <person name="Son J.-S."/>
            <person name="Shin J.-H."/>
        </authorList>
    </citation>
    <scope>NUCLEOTIDE SEQUENCE [LARGE SCALE GENOMIC DNA]</scope>
    <source>
        <strain evidence="1 2">KUDC0627</strain>
    </source>
</reference>
<dbReference type="AlphaFoldDB" id="A0A516PY78"/>
<dbReference type="InterPro" id="IPR006059">
    <property type="entry name" value="SBP"/>
</dbReference>
<evidence type="ECO:0000313" key="1">
    <source>
        <dbReference type="EMBL" id="QDP96112.1"/>
    </source>
</evidence>
<dbReference type="SUPFAM" id="SSF53850">
    <property type="entry name" value="Periplasmic binding protein-like II"/>
    <property type="match status" value="1"/>
</dbReference>
<dbReference type="OrthoDB" id="9795467at2"/>
<dbReference type="PANTHER" id="PTHR43649">
    <property type="entry name" value="ARABINOSE-BINDING PROTEIN-RELATED"/>
    <property type="match status" value="1"/>
</dbReference>
<dbReference type="InterPro" id="IPR006311">
    <property type="entry name" value="TAT_signal"/>
</dbReference>
<evidence type="ECO:0000313" key="2">
    <source>
        <dbReference type="Proteomes" id="UP000319263"/>
    </source>
</evidence>
<accession>A0A516PY78</accession>
<dbReference type="EMBL" id="CP041692">
    <property type="protein sequence ID" value="QDP96112.1"/>
    <property type="molecule type" value="Genomic_DNA"/>
</dbReference>
<dbReference type="RefSeq" id="WP_143986078.1">
    <property type="nucleotide sequence ID" value="NZ_CP041692.1"/>
</dbReference>
<dbReference type="PANTHER" id="PTHR43649:SF30">
    <property type="entry name" value="ABC TRANSPORTER SUBSTRATE-BINDING PROTEIN"/>
    <property type="match status" value="1"/>
</dbReference>
<dbReference type="Gene3D" id="3.40.190.10">
    <property type="entry name" value="Periplasmic binding protein-like II"/>
    <property type="match status" value="1"/>
</dbReference>
<name>A0A516PY78_9ACTN</name>
<keyword evidence="2" id="KW-1185">Reference proteome</keyword>
<dbReference type="KEGG" id="mik:FOE78_09550"/>
<dbReference type="PROSITE" id="PS51318">
    <property type="entry name" value="TAT"/>
    <property type="match status" value="1"/>
</dbReference>
<dbReference type="Pfam" id="PF01547">
    <property type="entry name" value="SBP_bac_1"/>
    <property type="match status" value="1"/>
</dbReference>
<dbReference type="InterPro" id="IPR050490">
    <property type="entry name" value="Bact_solute-bd_prot1"/>
</dbReference>
<protein>
    <submittedName>
        <fullName evidence="1">Extracellular solute-binding protein</fullName>
    </submittedName>
</protein>
<sequence>MSHPTSISRRALIGGAAAIGTATLAGCNLAKGGGGSGSGSNSVSLNVWGGVPNETGPDDLCKAFMAEHPDIKVTYTRYVNDEQGNLKLDTSLTGGVPIDMYFSYSPARLSQRASNGLAVDLTDKITAEKDFSQFAVDADPLGNYVFDGKQYAVPAARAPSQVYINQSMLDEAGIKLGDNWTTDEFVQVAKELTKPGRFGSLDYPPQARAVLGPDYRYKNDGKASNFADPWFAKELQLAQRLKQDKVVMDQKTIIAEKLQTFSQNPYIAGRVAMLIASGQIIRSINDTAQYPHDFKTFVMPIPSPQKGKQGWNTGQIGDLITVSPKSQHQDEAWELAKFWVRNAGKYMTKGGRLPTMPGSSTEDDILAQLLSDKADTLYDVESWRRFLFSPNLKMPVDTIFTAGTEIDTILQKLNDETLLGTRSVSSWVQQAVKQSDAAIKKAGAGS</sequence>